<dbReference type="Gene3D" id="6.10.250.690">
    <property type="match status" value="1"/>
</dbReference>
<organism evidence="8 9">
    <name type="scientific">Candidatus Amulumruptor caecigallinarius</name>
    <dbReference type="NCBI Taxonomy" id="2109911"/>
    <lineage>
        <taxon>Bacteria</taxon>
        <taxon>Pseudomonadati</taxon>
        <taxon>Bacteroidota</taxon>
        <taxon>Bacteroidia</taxon>
        <taxon>Bacteroidales</taxon>
        <taxon>Muribaculaceae</taxon>
        <taxon>Candidatus Amulumruptor</taxon>
    </lineage>
</organism>
<reference evidence="8" key="1">
    <citation type="journal article" date="2021" name="PeerJ">
        <title>Extensive microbial diversity within the chicken gut microbiome revealed by metagenomics and culture.</title>
        <authorList>
            <person name="Gilroy R."/>
            <person name="Ravi A."/>
            <person name="Getino M."/>
            <person name="Pursley I."/>
            <person name="Horton D.L."/>
            <person name="Alikhan N.F."/>
            <person name="Baker D."/>
            <person name="Gharbi K."/>
            <person name="Hall N."/>
            <person name="Watson M."/>
            <person name="Adriaenssens E.M."/>
            <person name="Foster-Nyarko E."/>
            <person name="Jarju S."/>
            <person name="Secka A."/>
            <person name="Antonio M."/>
            <person name="Oren A."/>
            <person name="Chaudhuri R.R."/>
            <person name="La Ragione R."/>
            <person name="Hildebrand F."/>
            <person name="Pallen M.J."/>
        </authorList>
    </citation>
    <scope>NUCLEOTIDE SEQUENCE</scope>
    <source>
        <strain evidence="8">4100</strain>
    </source>
</reference>
<gene>
    <name evidence="8" type="ORF">K8V47_07095</name>
</gene>
<dbReference type="SMART" id="SM00862">
    <property type="entry name" value="Trans_reg_C"/>
    <property type="match status" value="1"/>
</dbReference>
<feature type="DNA-binding region" description="OmpR/PhoB-type" evidence="7">
    <location>
        <begin position="149"/>
        <end position="245"/>
    </location>
</feature>
<dbReference type="GO" id="GO:0000976">
    <property type="term" value="F:transcription cis-regulatory region binding"/>
    <property type="evidence" value="ECO:0007669"/>
    <property type="project" value="TreeGrafter"/>
</dbReference>
<dbReference type="Pfam" id="PF00486">
    <property type="entry name" value="Trans_reg_C"/>
    <property type="match status" value="1"/>
</dbReference>
<dbReference type="Gene3D" id="1.10.10.10">
    <property type="entry name" value="Winged helix-like DNA-binding domain superfamily/Winged helix DNA-binding domain"/>
    <property type="match status" value="1"/>
</dbReference>
<sequence length="246" mass="26862">MNPASDTVLTSPKPHQVAIVDSDASITNLIKLNLEDEGYGVCTFANAEDALDAGFAHTDLVITEVILSDINGLMLTGIIKSNDDTSHIPVIICTTMDSEDDIVKGFDAGADDYILKPFSLREMMARIKSVLRRRSMAARNPYRPTATASAAVKYDGLSVDTASRNVTIDGNAIALTRTELMLLNALISRPGHFYNHSDLYRIVWNKEGNASSRALDVSVSRLRKKLGKYAVHIVNRSGIGYGFIEK</sequence>
<dbReference type="SMART" id="SM00448">
    <property type="entry name" value="REC"/>
    <property type="match status" value="1"/>
</dbReference>
<dbReference type="AlphaFoldDB" id="A0A4Q0U7Z2"/>
<evidence type="ECO:0000256" key="4">
    <source>
        <dbReference type="ARBA" id="ARBA00023125"/>
    </source>
</evidence>
<dbReference type="CDD" id="cd00383">
    <property type="entry name" value="trans_reg_C"/>
    <property type="match status" value="1"/>
</dbReference>
<dbReference type="GO" id="GO:0000156">
    <property type="term" value="F:phosphorelay response regulator activity"/>
    <property type="evidence" value="ECO:0007669"/>
    <property type="project" value="TreeGrafter"/>
</dbReference>
<accession>A0A4Q0U7Z2</accession>
<evidence type="ECO:0000256" key="2">
    <source>
        <dbReference type="ARBA" id="ARBA00023012"/>
    </source>
</evidence>
<keyword evidence="2" id="KW-0902">Two-component regulatory system</keyword>
<keyword evidence="4 7" id="KW-0238">DNA-binding</keyword>
<dbReference type="InterPro" id="IPR011006">
    <property type="entry name" value="CheY-like_superfamily"/>
</dbReference>
<dbReference type="PANTHER" id="PTHR48111">
    <property type="entry name" value="REGULATOR OF RPOS"/>
    <property type="match status" value="1"/>
</dbReference>
<dbReference type="GO" id="GO:0032993">
    <property type="term" value="C:protein-DNA complex"/>
    <property type="evidence" value="ECO:0007669"/>
    <property type="project" value="TreeGrafter"/>
</dbReference>
<protein>
    <submittedName>
        <fullName evidence="8">Response regulator transcription factor</fullName>
    </submittedName>
</protein>
<dbReference type="SUPFAM" id="SSF52172">
    <property type="entry name" value="CheY-like"/>
    <property type="match status" value="1"/>
</dbReference>
<dbReference type="InterPro" id="IPR036388">
    <property type="entry name" value="WH-like_DNA-bd_sf"/>
</dbReference>
<evidence type="ECO:0000313" key="9">
    <source>
        <dbReference type="Proteomes" id="UP000711407"/>
    </source>
</evidence>
<reference evidence="8" key="2">
    <citation type="submission" date="2021-09" db="EMBL/GenBank/DDBJ databases">
        <authorList>
            <person name="Gilroy R."/>
        </authorList>
    </citation>
    <scope>NUCLEOTIDE SEQUENCE</scope>
    <source>
        <strain evidence="8">4100</strain>
    </source>
</reference>
<dbReference type="PROSITE" id="PS51755">
    <property type="entry name" value="OMPR_PHOB"/>
    <property type="match status" value="1"/>
</dbReference>
<dbReference type="EMBL" id="DYXT01000037">
    <property type="protein sequence ID" value="HJE39503.1"/>
    <property type="molecule type" value="Genomic_DNA"/>
</dbReference>
<evidence type="ECO:0000256" key="1">
    <source>
        <dbReference type="ARBA" id="ARBA00022553"/>
    </source>
</evidence>
<evidence type="ECO:0000256" key="5">
    <source>
        <dbReference type="ARBA" id="ARBA00023163"/>
    </source>
</evidence>
<dbReference type="Gene3D" id="3.40.50.2300">
    <property type="match status" value="1"/>
</dbReference>
<evidence type="ECO:0000256" key="3">
    <source>
        <dbReference type="ARBA" id="ARBA00023015"/>
    </source>
</evidence>
<comment type="caution">
    <text evidence="8">The sequence shown here is derived from an EMBL/GenBank/DDBJ whole genome shotgun (WGS) entry which is preliminary data.</text>
</comment>
<dbReference type="PROSITE" id="PS50110">
    <property type="entry name" value="RESPONSE_REGULATORY"/>
    <property type="match status" value="1"/>
</dbReference>
<dbReference type="Pfam" id="PF00072">
    <property type="entry name" value="Response_reg"/>
    <property type="match status" value="1"/>
</dbReference>
<dbReference type="GO" id="GO:0006355">
    <property type="term" value="P:regulation of DNA-templated transcription"/>
    <property type="evidence" value="ECO:0007669"/>
    <property type="project" value="InterPro"/>
</dbReference>
<name>A0A4Q0U7Z2_9BACT</name>
<evidence type="ECO:0000256" key="7">
    <source>
        <dbReference type="PROSITE-ProRule" id="PRU01091"/>
    </source>
</evidence>
<dbReference type="InterPro" id="IPR001789">
    <property type="entry name" value="Sig_transdc_resp-reg_receiver"/>
</dbReference>
<dbReference type="GO" id="GO:0005829">
    <property type="term" value="C:cytosol"/>
    <property type="evidence" value="ECO:0007669"/>
    <property type="project" value="TreeGrafter"/>
</dbReference>
<dbReference type="Proteomes" id="UP000711407">
    <property type="component" value="Unassembled WGS sequence"/>
</dbReference>
<comment type="caution">
    <text evidence="6">Lacks conserved residue(s) required for the propagation of feature annotation.</text>
</comment>
<evidence type="ECO:0000313" key="8">
    <source>
        <dbReference type="EMBL" id="HJE39503.1"/>
    </source>
</evidence>
<evidence type="ECO:0000256" key="6">
    <source>
        <dbReference type="PROSITE-ProRule" id="PRU00169"/>
    </source>
</evidence>
<keyword evidence="3" id="KW-0805">Transcription regulation</keyword>
<proteinExistence type="predicted"/>
<dbReference type="InterPro" id="IPR039420">
    <property type="entry name" value="WalR-like"/>
</dbReference>
<dbReference type="SUPFAM" id="SSF46894">
    <property type="entry name" value="C-terminal effector domain of the bipartite response regulators"/>
    <property type="match status" value="1"/>
</dbReference>
<keyword evidence="5" id="KW-0804">Transcription</keyword>
<dbReference type="PANTHER" id="PTHR48111:SF1">
    <property type="entry name" value="TWO-COMPONENT RESPONSE REGULATOR ORR33"/>
    <property type="match status" value="1"/>
</dbReference>
<dbReference type="InterPro" id="IPR016032">
    <property type="entry name" value="Sig_transdc_resp-reg_C-effctor"/>
</dbReference>
<keyword evidence="1" id="KW-0597">Phosphoprotein</keyword>
<dbReference type="InterPro" id="IPR001867">
    <property type="entry name" value="OmpR/PhoB-type_DNA-bd"/>
</dbReference>